<dbReference type="InterPro" id="IPR013320">
    <property type="entry name" value="ConA-like_dom_sf"/>
</dbReference>
<dbReference type="SUPFAM" id="SSF49899">
    <property type="entry name" value="Concanavalin A-like lectins/glucanases"/>
    <property type="match status" value="1"/>
</dbReference>
<dbReference type="PANTHER" id="PTHR12223:SF45">
    <property type="entry name" value="RE50040P"/>
    <property type="match status" value="1"/>
</dbReference>
<keyword evidence="3" id="KW-0732">Signal</keyword>
<evidence type="ECO:0000256" key="1">
    <source>
        <dbReference type="ARBA" id="ARBA00004479"/>
    </source>
</evidence>
<keyword evidence="5" id="KW-0472">Membrane</keyword>
<evidence type="ECO:0000256" key="5">
    <source>
        <dbReference type="ARBA" id="ARBA00023136"/>
    </source>
</evidence>
<dbReference type="Pfam" id="PF03388">
    <property type="entry name" value="Lectin_leg-like"/>
    <property type="match status" value="1"/>
</dbReference>
<proteinExistence type="predicted"/>
<evidence type="ECO:0000313" key="8">
    <source>
        <dbReference type="Proteomes" id="UP001642540"/>
    </source>
</evidence>
<feature type="domain" description="L-type lectin-like" evidence="6">
    <location>
        <begin position="70"/>
        <end position="279"/>
    </location>
</feature>
<evidence type="ECO:0000256" key="4">
    <source>
        <dbReference type="ARBA" id="ARBA00022989"/>
    </source>
</evidence>
<sequence length="279" mass="31504">MCKVRMKYPADMGSGSRNIDLNSKICFCTSGGSGIWNHVFVLFTILSILSSHIISAQYQQPIQAEWNTADYLKREHSLSKPYQGSGWQIPNWDFQGSTIVTNQYIRLTPDTRSQQGSLWNAAPVRMHNWEVQLQIKVHGRGKDLFGDGMVFWYSRDRMIPGPVFGSKDYFLGMGVFVDTYSNHNGPHNHQHPYVSAMINNGTMHYDHDRDGTHTQLAGCDAKLRNVDQDTWLAIRYENDALTVSTDFLGKNAWAPCLRVEGVKLPTGYYFGLSAATGDL</sequence>
<evidence type="ECO:0000256" key="2">
    <source>
        <dbReference type="ARBA" id="ARBA00022692"/>
    </source>
</evidence>
<keyword evidence="8" id="KW-1185">Reference proteome</keyword>
<keyword evidence="2" id="KW-0812">Transmembrane</keyword>
<organism evidence="7 8">
    <name type="scientific">Orchesella dallaii</name>
    <dbReference type="NCBI Taxonomy" id="48710"/>
    <lineage>
        <taxon>Eukaryota</taxon>
        <taxon>Metazoa</taxon>
        <taxon>Ecdysozoa</taxon>
        <taxon>Arthropoda</taxon>
        <taxon>Hexapoda</taxon>
        <taxon>Collembola</taxon>
        <taxon>Entomobryomorpha</taxon>
        <taxon>Entomobryoidea</taxon>
        <taxon>Orchesellidae</taxon>
        <taxon>Orchesellinae</taxon>
        <taxon>Orchesella</taxon>
    </lineage>
</organism>
<protein>
    <recommendedName>
        <fullName evidence="6">L-type lectin-like domain-containing protein</fullName>
    </recommendedName>
</protein>
<comment type="subcellular location">
    <subcellularLocation>
        <location evidence="1">Membrane</location>
        <topology evidence="1">Single-pass type I membrane protein</topology>
    </subcellularLocation>
</comment>
<dbReference type="PANTHER" id="PTHR12223">
    <property type="entry name" value="VESICULAR MANNOSE-BINDING LECTIN"/>
    <property type="match status" value="1"/>
</dbReference>
<gene>
    <name evidence="7" type="ORF">ODALV1_LOCUS28312</name>
</gene>
<evidence type="ECO:0000259" key="6">
    <source>
        <dbReference type="PROSITE" id="PS51328"/>
    </source>
</evidence>
<keyword evidence="4" id="KW-1133">Transmembrane helix</keyword>
<dbReference type="InterPro" id="IPR051136">
    <property type="entry name" value="Intracellular_Lectin-GPT"/>
</dbReference>
<evidence type="ECO:0000313" key="7">
    <source>
        <dbReference type="EMBL" id="CAL8140502.1"/>
    </source>
</evidence>
<name>A0ABP1S0C6_9HEXA</name>
<accession>A0ABP1S0C6</accession>
<dbReference type="PROSITE" id="PS51328">
    <property type="entry name" value="L_LECTIN_LIKE"/>
    <property type="match status" value="1"/>
</dbReference>
<evidence type="ECO:0000256" key="3">
    <source>
        <dbReference type="ARBA" id="ARBA00022729"/>
    </source>
</evidence>
<comment type="caution">
    <text evidence="7">The sequence shown here is derived from an EMBL/GenBank/DDBJ whole genome shotgun (WGS) entry which is preliminary data.</text>
</comment>
<dbReference type="Gene3D" id="2.60.120.200">
    <property type="match status" value="1"/>
</dbReference>
<dbReference type="InterPro" id="IPR005052">
    <property type="entry name" value="Lectin_leg"/>
</dbReference>
<dbReference type="Proteomes" id="UP001642540">
    <property type="component" value="Unassembled WGS sequence"/>
</dbReference>
<reference evidence="7 8" key="1">
    <citation type="submission" date="2024-08" db="EMBL/GenBank/DDBJ databases">
        <authorList>
            <person name="Cucini C."/>
            <person name="Frati F."/>
        </authorList>
    </citation>
    <scope>NUCLEOTIDE SEQUENCE [LARGE SCALE GENOMIC DNA]</scope>
</reference>
<dbReference type="EMBL" id="CAXLJM020000137">
    <property type="protein sequence ID" value="CAL8140502.1"/>
    <property type="molecule type" value="Genomic_DNA"/>
</dbReference>